<evidence type="ECO:0000256" key="2">
    <source>
        <dbReference type="ARBA" id="ARBA00023242"/>
    </source>
</evidence>
<dbReference type="GO" id="GO:0000781">
    <property type="term" value="C:chromosome, telomeric region"/>
    <property type="evidence" value="ECO:0007669"/>
    <property type="project" value="GOC"/>
</dbReference>
<evidence type="ECO:0000313" key="5">
    <source>
        <dbReference type="EMBL" id="KAG2182436.1"/>
    </source>
</evidence>
<protein>
    <recommendedName>
        <fullName evidence="4">WHIM2 domain-containing protein</fullName>
    </recommendedName>
</protein>
<feature type="compositionally biased region" description="Acidic residues" evidence="3">
    <location>
        <begin position="7"/>
        <end position="19"/>
    </location>
</feature>
<feature type="compositionally biased region" description="Acidic residues" evidence="3">
    <location>
        <begin position="28"/>
        <end position="41"/>
    </location>
</feature>
<sequence>MDRADTDNDNDIAETEETNDSLQSESEALSDEEEEEDEEEEDIRKVQRRAEHESRHKSRQAKLKQRQLEREAMENRRLKLYQQQRAEARAKSQEMKLKAEQRRKLDESERQLHKKLEQIERDMRKFATLRVRPLGRDRFYNKYYYFDNIGGSCVHGTSRLYVQSPTDADIVVLRSRDESEPMDADELPCGRGGGTDFMTQLMRAQGLQKEAEWLQRKILTLRGNLETSHDDSSDRWYCYSEPEEIDALLEWLNPQGVREYRLKNEIEKQYHGMITGMKKRTH</sequence>
<evidence type="ECO:0000256" key="1">
    <source>
        <dbReference type="ARBA" id="ARBA00004123"/>
    </source>
</evidence>
<dbReference type="PANTHER" id="PTHR32075">
    <property type="entry name" value="ISWI CHROMATIN-REMODELING COMPLEX SUBUNIT YPL216W-RELATED"/>
    <property type="match status" value="1"/>
</dbReference>
<feature type="region of interest" description="Disordered" evidence="3">
    <location>
        <begin position="84"/>
        <end position="110"/>
    </location>
</feature>
<name>A0A8H7UE81_MORIS</name>
<reference evidence="5" key="1">
    <citation type="submission" date="2020-12" db="EMBL/GenBank/DDBJ databases">
        <title>Metabolic potential, ecology and presence of endohyphal bacteria is reflected in genomic diversity of Mucoromycotina.</title>
        <authorList>
            <person name="Muszewska A."/>
            <person name="Okrasinska A."/>
            <person name="Steczkiewicz K."/>
            <person name="Drgas O."/>
            <person name="Orlowska M."/>
            <person name="Perlinska-Lenart U."/>
            <person name="Aleksandrzak-Piekarczyk T."/>
            <person name="Szatraj K."/>
            <person name="Zielenkiewicz U."/>
            <person name="Pilsyk S."/>
            <person name="Malc E."/>
            <person name="Mieczkowski P."/>
            <person name="Kruszewska J.S."/>
            <person name="Biernat P."/>
            <person name="Pawlowska J."/>
        </authorList>
    </citation>
    <scope>NUCLEOTIDE SEQUENCE</scope>
    <source>
        <strain evidence="5">WA0000067209</strain>
    </source>
</reference>
<comment type="caution">
    <text evidence="5">The sequence shown here is derived from an EMBL/GenBank/DDBJ whole genome shotgun (WGS) entry which is preliminary data.</text>
</comment>
<comment type="subcellular location">
    <subcellularLocation>
        <location evidence="1">Nucleus</location>
    </subcellularLocation>
</comment>
<dbReference type="EMBL" id="JAEPQZ010000004">
    <property type="protein sequence ID" value="KAG2182436.1"/>
    <property type="molecule type" value="Genomic_DNA"/>
</dbReference>
<evidence type="ECO:0000259" key="4">
    <source>
        <dbReference type="Pfam" id="PF15613"/>
    </source>
</evidence>
<evidence type="ECO:0000313" key="6">
    <source>
        <dbReference type="Proteomes" id="UP000654370"/>
    </source>
</evidence>
<dbReference type="PANTHER" id="PTHR32075:SF6">
    <property type="entry name" value="ISWI CHROMATIN-REMODELING COMPLEX SUBUNIT YPL216W-RELATED"/>
    <property type="match status" value="1"/>
</dbReference>
<feature type="region of interest" description="Disordered" evidence="3">
    <location>
        <begin position="1"/>
        <end position="68"/>
    </location>
</feature>
<feature type="compositionally biased region" description="Basic residues" evidence="3">
    <location>
        <begin position="55"/>
        <end position="65"/>
    </location>
</feature>
<feature type="non-terminal residue" evidence="5">
    <location>
        <position position="1"/>
    </location>
</feature>
<dbReference type="GO" id="GO:0005634">
    <property type="term" value="C:nucleus"/>
    <property type="evidence" value="ECO:0007669"/>
    <property type="project" value="UniProtKB-SubCell"/>
</dbReference>
<feature type="compositionally biased region" description="Basic and acidic residues" evidence="3">
    <location>
        <begin position="42"/>
        <end position="54"/>
    </location>
</feature>
<gene>
    <name evidence="5" type="ORF">INT43_007366</name>
</gene>
<dbReference type="Pfam" id="PF15613">
    <property type="entry name" value="WSD"/>
    <property type="match status" value="1"/>
</dbReference>
<dbReference type="AlphaFoldDB" id="A0A8H7UE81"/>
<feature type="compositionally biased region" description="Basic and acidic residues" evidence="3">
    <location>
        <begin position="86"/>
        <end position="110"/>
    </location>
</feature>
<organism evidence="5 6">
    <name type="scientific">Mortierella isabellina</name>
    <name type="common">Filamentous fungus</name>
    <name type="synonym">Umbelopsis isabellina</name>
    <dbReference type="NCBI Taxonomy" id="91625"/>
    <lineage>
        <taxon>Eukaryota</taxon>
        <taxon>Fungi</taxon>
        <taxon>Fungi incertae sedis</taxon>
        <taxon>Mucoromycota</taxon>
        <taxon>Mucoromycotina</taxon>
        <taxon>Umbelopsidomycetes</taxon>
        <taxon>Umbelopsidales</taxon>
        <taxon>Umbelopsidaceae</taxon>
        <taxon>Umbelopsis</taxon>
    </lineage>
</organism>
<keyword evidence="6" id="KW-1185">Reference proteome</keyword>
<keyword evidence="2" id="KW-0539">Nucleus</keyword>
<evidence type="ECO:0000256" key="3">
    <source>
        <dbReference type="SAM" id="MobiDB-lite"/>
    </source>
</evidence>
<feature type="domain" description="WHIM2" evidence="4">
    <location>
        <begin position="130"/>
        <end position="270"/>
    </location>
</feature>
<dbReference type="InterPro" id="IPR028941">
    <property type="entry name" value="WHIM2_dom"/>
</dbReference>
<dbReference type="Proteomes" id="UP000654370">
    <property type="component" value="Unassembled WGS sequence"/>
</dbReference>
<dbReference type="OrthoDB" id="332390at2759"/>
<proteinExistence type="predicted"/>
<dbReference type="GO" id="GO:0031509">
    <property type="term" value="P:subtelomeric heterochromatin formation"/>
    <property type="evidence" value="ECO:0007669"/>
    <property type="project" value="TreeGrafter"/>
</dbReference>
<accession>A0A8H7UE81</accession>